<dbReference type="OrthoDB" id="5407957at2759"/>
<dbReference type="EMBL" id="AP024430">
    <property type="protein sequence ID" value="BCS02509.1"/>
    <property type="molecule type" value="Genomic_DNA"/>
</dbReference>
<accession>A0A7R7WGG3</accession>
<feature type="domain" description="HAM1-like N-terminal" evidence="2">
    <location>
        <begin position="105"/>
        <end position="286"/>
    </location>
</feature>
<proteinExistence type="predicted"/>
<dbReference type="InterPro" id="IPR017943">
    <property type="entry name" value="Bactericidal_perm-incr_a/b_dom"/>
</dbReference>
<dbReference type="GO" id="GO:0008289">
    <property type="term" value="F:lipid binding"/>
    <property type="evidence" value="ECO:0007669"/>
    <property type="project" value="InterPro"/>
</dbReference>
<organism evidence="3 4">
    <name type="scientific">Aspergillus kawachii</name>
    <name type="common">White koji mold</name>
    <name type="synonym">Aspergillus awamori var. kawachi</name>
    <dbReference type="NCBI Taxonomy" id="1069201"/>
    <lineage>
        <taxon>Eukaryota</taxon>
        <taxon>Fungi</taxon>
        <taxon>Dikarya</taxon>
        <taxon>Ascomycota</taxon>
        <taxon>Pezizomycotina</taxon>
        <taxon>Eurotiomycetes</taxon>
        <taxon>Eurotiomycetidae</taxon>
        <taxon>Eurotiales</taxon>
        <taxon>Aspergillaceae</taxon>
        <taxon>Aspergillus</taxon>
        <taxon>Aspergillus subgen. Circumdati</taxon>
    </lineage>
</organism>
<keyword evidence="4" id="KW-1185">Reference proteome</keyword>
<dbReference type="AlphaFoldDB" id="A0A7R7WGG3"/>
<dbReference type="InterPro" id="IPR045967">
    <property type="entry name" value="HAM1-like_N"/>
</dbReference>
<dbReference type="PANTHER" id="PTHR31138:SF4">
    <property type="entry name" value="DUF5923 DOMAIN-CONTAINING PROTEIN"/>
    <property type="match status" value="1"/>
</dbReference>
<dbReference type="RefSeq" id="XP_041546271.1">
    <property type="nucleotide sequence ID" value="XM_041692936.1"/>
</dbReference>
<feature type="domain" description="HAM1-like C-terminal" evidence="1">
    <location>
        <begin position="670"/>
        <end position="732"/>
    </location>
</feature>
<evidence type="ECO:0000259" key="2">
    <source>
        <dbReference type="Pfam" id="PF19343"/>
    </source>
</evidence>
<dbReference type="Pfam" id="PF14613">
    <property type="entry name" value="HAM1_C"/>
    <property type="match status" value="1"/>
</dbReference>
<dbReference type="GeneID" id="64963830"/>
<reference evidence="3" key="2">
    <citation type="submission" date="2021-02" db="EMBL/GenBank/DDBJ databases">
        <title>Aspergillus luchuensis mut. kawachii IFO 4304 genome sequence.</title>
        <authorList>
            <person name="Mori K."/>
            <person name="Kadooka C."/>
            <person name="Goto M."/>
            <person name="Futagami T."/>
        </authorList>
    </citation>
    <scope>NUCLEOTIDE SEQUENCE</scope>
    <source>
        <strain evidence="3">IFO 4308</strain>
    </source>
</reference>
<protein>
    <submittedName>
        <fullName evidence="3">Uncharacterized protein</fullName>
    </submittedName>
</protein>
<reference evidence="3" key="1">
    <citation type="submission" date="2021-01" db="EMBL/GenBank/DDBJ databases">
        <authorList>
            <consortium name="Aspergillus luchuensis mut. kawachii IFO 4304 genome sequencing consortium"/>
            <person name="Kazuki M."/>
            <person name="Futagami T."/>
        </authorList>
    </citation>
    <scope>NUCLEOTIDE SEQUENCE</scope>
    <source>
        <strain evidence="3">IFO 4308</strain>
    </source>
</reference>
<dbReference type="SUPFAM" id="SSF55394">
    <property type="entry name" value="Bactericidal permeability-increasing protein, BPI"/>
    <property type="match status" value="1"/>
</dbReference>
<gene>
    <name evidence="3" type="ORF">AKAW2_60773A</name>
</gene>
<evidence type="ECO:0000313" key="4">
    <source>
        <dbReference type="Proteomes" id="UP000661280"/>
    </source>
</evidence>
<dbReference type="Pfam" id="PF19343">
    <property type="entry name" value="HAM1_N"/>
    <property type="match status" value="2"/>
</dbReference>
<dbReference type="Gene3D" id="3.15.10.10">
    <property type="entry name" value="Bactericidal permeability-increasing protein, domain 1"/>
    <property type="match status" value="1"/>
</dbReference>
<evidence type="ECO:0000259" key="1">
    <source>
        <dbReference type="Pfam" id="PF14613"/>
    </source>
</evidence>
<sequence length="820" mass="92943">MVIRRRPVIKTCNNNREALQSANQLPVSPLFLLPFHHCLLGQVCRYSPSPLCSLCAFTTSIFINFHQVPSFVFCQVILVRQASFIMPQGETEPLLPRYREDTTLQRRLHQKLHTYQMIRALSDGYMPSTEQAIINLRTLLASDVLSPHTHDVGTVGRQIVRDCRLWIQVFIELLQEKNGDDKLQEFLWHLSRSRASIDPNKIQQRANQTKARADTKAAYDSLRTVGSLLLTNADFRLFVDDLSTVGRQIFSDTAFSLSNTSQQIGKELKPSQEDVDAIQGAGADEGRSAGNEELREEAATVAKVAGNGVARTGKDAVHSAKEHLAGQEKDALLYRLKKTVMNLRDRSDYTDSVATLGQLLGRYAKAYASAASDVVTTAEEEVDVNKDLKEAMEHFWLLVQSFGDAQEWKTLEERFKAVMQHSNKDPEFEKFVSETGSLVEEMLTDPKFFDSAEEKIDELKEKSKQIETGSSIRQDVDAFLAQARRALRTVPQDKAVSKLFDATNKLYKDAWDGYNSREGQLPTDLIEVFFPLVLRTIQYIPIPRLEISAPEVDLLLESLILEPGKTVNYSSFLPYRMHVTTRNDIDIVKKHSKKTATDLKTTFTATVCGLNISAQEFGYWMRTHSALLFGLKDEGIASFYLDKRGIDISLDIEVGRERLEHIFTLRGVRVRIHKLDYKVHRSKWKWLIWLTKPFLKHLVRRVLEKKIAENIVQAAFTLNRELVFARERLRAARIANPRDLASFVRAVLARLQSLPDTDVETRIGLEPPGSGVFKGVYAPGSLVKVWHDEASRAPEAIEEGDESQGLGRTWRNEVFDVPRG</sequence>
<dbReference type="InterPro" id="IPR027842">
    <property type="entry name" value="HAM1-like_C"/>
</dbReference>
<dbReference type="Proteomes" id="UP000661280">
    <property type="component" value="Chromosome 6"/>
</dbReference>
<dbReference type="PANTHER" id="PTHR31138">
    <property type="entry name" value="CHROMOSOME 19, WHOLE GENOME SHOTGUN SEQUENCE"/>
    <property type="match status" value="1"/>
</dbReference>
<dbReference type="KEGG" id="aluc:AKAW2_60773A"/>
<name>A0A7R7WGG3_ASPKA</name>
<evidence type="ECO:0000313" key="3">
    <source>
        <dbReference type="EMBL" id="BCS02509.1"/>
    </source>
</evidence>
<feature type="domain" description="HAM1-like N-terminal" evidence="2">
    <location>
        <begin position="311"/>
        <end position="653"/>
    </location>
</feature>